<keyword evidence="2" id="KW-1185">Reference proteome</keyword>
<dbReference type="AlphaFoldDB" id="A0AAW3A457"/>
<gene>
    <name evidence="1" type="ORF">Q4I31_006845</name>
</gene>
<accession>A0AAW3A457</accession>
<comment type="caution">
    <text evidence="1">The sequence shown here is derived from an EMBL/GenBank/DDBJ whole genome shotgun (WGS) entry which is preliminary data.</text>
</comment>
<name>A0AAW3A457_9TRYP</name>
<dbReference type="Proteomes" id="UP001500131">
    <property type="component" value="Unassembled WGS sequence"/>
</dbReference>
<dbReference type="EMBL" id="JBAMZK010000034">
    <property type="protein sequence ID" value="KAL0497005.1"/>
    <property type="molecule type" value="Genomic_DNA"/>
</dbReference>
<organism evidence="1 2">
    <name type="scientific">Leishmania lindenbergi</name>
    <dbReference type="NCBI Taxonomy" id="651832"/>
    <lineage>
        <taxon>Eukaryota</taxon>
        <taxon>Discoba</taxon>
        <taxon>Euglenozoa</taxon>
        <taxon>Kinetoplastea</taxon>
        <taxon>Metakinetoplastina</taxon>
        <taxon>Trypanosomatida</taxon>
        <taxon>Trypanosomatidae</taxon>
        <taxon>Leishmaniinae</taxon>
        <taxon>Leishmania</taxon>
    </lineage>
</organism>
<reference evidence="1 2" key="1">
    <citation type="submission" date="2024-02" db="EMBL/GenBank/DDBJ databases">
        <title>FIRST GENOME SEQUENCES OF Leishmania (Viannia) shawi, Leishmania (Viannia) lindenbergi AND Leishmania (Viannia) utingensis.</title>
        <authorList>
            <person name="Resadore F."/>
            <person name="Custodio M.G.F."/>
            <person name="Boite M.C."/>
            <person name="Cupolillo E."/>
            <person name="Ferreira G.E.M."/>
        </authorList>
    </citation>
    <scope>NUCLEOTIDE SEQUENCE [LARGE SCALE GENOMIC DNA]</scope>
    <source>
        <strain evidence="1 2">MHOM/BR/1966/M15733</strain>
    </source>
</reference>
<evidence type="ECO:0000313" key="1">
    <source>
        <dbReference type="EMBL" id="KAL0497005.1"/>
    </source>
</evidence>
<evidence type="ECO:0000313" key="2">
    <source>
        <dbReference type="Proteomes" id="UP001500131"/>
    </source>
</evidence>
<sequence length="289" mass="30307">MALLEYVQTTLARGTFAPLSSLSSQRDGWAELRGGQVLAAHMCALIRDASTLRCPTLNAMKVFIAQRGSLTSSTAEGTAEDEAILSPTTLTATAALPDWVGGDAATMAPVLLTCLQDTQEKTHRLALDVLLTVCPLAPAHRGYASSSPHLPAAAFADGNTRKLTSGPVGVAPPLCCNSGAIISYEVKSLLVAAAVQLLGTRYGTPGVAWCIFQWLTVNPGARGCANENPGTDDDPSPKAYGGKHHCDALNASASSPLRRVRAGHHLLHCIPGVRHDRRALVDSLNRKSG</sequence>
<protein>
    <submittedName>
        <fullName evidence="1">Uncharacterized protein</fullName>
    </submittedName>
</protein>
<proteinExistence type="predicted"/>